<organism evidence="15 16">
    <name type="scientific">Mycoemilia scoparia</name>
    <dbReference type="NCBI Taxonomy" id="417184"/>
    <lineage>
        <taxon>Eukaryota</taxon>
        <taxon>Fungi</taxon>
        <taxon>Fungi incertae sedis</taxon>
        <taxon>Zoopagomycota</taxon>
        <taxon>Kickxellomycotina</taxon>
        <taxon>Kickxellomycetes</taxon>
        <taxon>Kickxellales</taxon>
        <taxon>Kickxellaceae</taxon>
        <taxon>Mycoemilia</taxon>
    </lineage>
</organism>
<evidence type="ECO:0000313" key="15">
    <source>
        <dbReference type="EMBL" id="KAJ1917928.1"/>
    </source>
</evidence>
<keyword evidence="6 14" id="KW-0812">Transmembrane</keyword>
<dbReference type="GO" id="GO:0005743">
    <property type="term" value="C:mitochondrial inner membrane"/>
    <property type="evidence" value="ECO:0007669"/>
    <property type="project" value="UniProtKB-SubCell"/>
</dbReference>
<evidence type="ECO:0000256" key="2">
    <source>
        <dbReference type="ARBA" id="ARBA00007260"/>
    </source>
</evidence>
<comment type="subcellular location">
    <subcellularLocation>
        <location evidence="1">Mitochondrion inner membrane</location>
        <topology evidence="1">Single-pass membrane protein</topology>
    </subcellularLocation>
</comment>
<dbReference type="PANTHER" id="PTHR39476">
    <property type="entry name" value="NADH:UBIQUINONE OXIDOREDUCTASE 6.6KD SUBUNIT"/>
    <property type="match status" value="1"/>
</dbReference>
<evidence type="ECO:0000256" key="6">
    <source>
        <dbReference type="ARBA" id="ARBA00022692"/>
    </source>
</evidence>
<evidence type="ECO:0000256" key="14">
    <source>
        <dbReference type="SAM" id="Phobius"/>
    </source>
</evidence>
<keyword evidence="5" id="KW-0679">Respiratory chain</keyword>
<keyword evidence="8" id="KW-0249">Electron transport</keyword>
<dbReference type="Pfam" id="PF07225">
    <property type="entry name" value="NDUF_B4"/>
    <property type="match status" value="1"/>
</dbReference>
<dbReference type="Proteomes" id="UP001150538">
    <property type="component" value="Unassembled WGS sequence"/>
</dbReference>
<sequence>MGANGHDSTLLKDPAIERWLYMRATTQEHFRWTRYTAKMGVIFCVAVPAALYYIGSKSQGGYNFAVDVRKKADEKHLSANKA</sequence>
<evidence type="ECO:0000256" key="11">
    <source>
        <dbReference type="ARBA" id="ARBA00023136"/>
    </source>
</evidence>
<keyword evidence="4" id="KW-0813">Transport</keyword>
<protein>
    <recommendedName>
        <fullName evidence="3">NADH dehydrogenase [ubiquinone] 1 beta subcomplex subunit 4</fullName>
    </recommendedName>
    <alternativeName>
        <fullName evidence="12">Complex I-B15</fullName>
    </alternativeName>
    <alternativeName>
        <fullName evidence="13">NADH-ubiquinone oxidoreductase B15 subunit</fullName>
    </alternativeName>
</protein>
<dbReference type="InterPro" id="IPR009866">
    <property type="entry name" value="NADH_UbQ_OxRdtase_NDUFB4_su"/>
</dbReference>
<comment type="caution">
    <text evidence="15">The sequence shown here is derived from an EMBL/GenBank/DDBJ whole genome shotgun (WGS) entry which is preliminary data.</text>
</comment>
<reference evidence="15" key="1">
    <citation type="submission" date="2022-07" db="EMBL/GenBank/DDBJ databases">
        <title>Phylogenomic reconstructions and comparative analyses of Kickxellomycotina fungi.</title>
        <authorList>
            <person name="Reynolds N.K."/>
            <person name="Stajich J.E."/>
            <person name="Barry K."/>
            <person name="Grigoriev I.V."/>
            <person name="Crous P."/>
            <person name="Smith M.E."/>
        </authorList>
    </citation>
    <scope>NUCLEOTIDE SEQUENCE</scope>
    <source>
        <strain evidence="15">NBRC 100468</strain>
    </source>
</reference>
<evidence type="ECO:0000256" key="12">
    <source>
        <dbReference type="ARBA" id="ARBA00030212"/>
    </source>
</evidence>
<evidence type="ECO:0000256" key="5">
    <source>
        <dbReference type="ARBA" id="ARBA00022660"/>
    </source>
</evidence>
<keyword evidence="10" id="KW-0496">Mitochondrion</keyword>
<evidence type="ECO:0000313" key="16">
    <source>
        <dbReference type="Proteomes" id="UP001150538"/>
    </source>
</evidence>
<gene>
    <name evidence="15" type="ORF">H4219_002921</name>
</gene>
<keyword evidence="9 14" id="KW-1133">Transmembrane helix</keyword>
<keyword evidence="7" id="KW-0999">Mitochondrion inner membrane</keyword>
<dbReference type="AlphaFoldDB" id="A0A9W7ZWB6"/>
<dbReference type="PANTHER" id="PTHR39476:SF1">
    <property type="entry name" value="NADH DEHYDROGENASE [UBIQUINONE] 1 BETA SUBCOMPLEX SUBUNIT 4"/>
    <property type="match status" value="1"/>
</dbReference>
<keyword evidence="16" id="KW-1185">Reference proteome</keyword>
<evidence type="ECO:0000256" key="1">
    <source>
        <dbReference type="ARBA" id="ARBA00004434"/>
    </source>
</evidence>
<feature type="transmembrane region" description="Helical" evidence="14">
    <location>
        <begin position="35"/>
        <end position="54"/>
    </location>
</feature>
<comment type="similarity">
    <text evidence="2">Belongs to the complex I NDUFB4 subunit family.</text>
</comment>
<accession>A0A9W7ZWB6</accession>
<dbReference type="EMBL" id="JANBPU010000058">
    <property type="protein sequence ID" value="KAJ1917928.1"/>
    <property type="molecule type" value="Genomic_DNA"/>
</dbReference>
<evidence type="ECO:0000256" key="10">
    <source>
        <dbReference type="ARBA" id="ARBA00023128"/>
    </source>
</evidence>
<name>A0A9W7ZWB6_9FUNG</name>
<proteinExistence type="inferred from homology"/>
<evidence type="ECO:0000256" key="7">
    <source>
        <dbReference type="ARBA" id="ARBA00022792"/>
    </source>
</evidence>
<evidence type="ECO:0000256" key="8">
    <source>
        <dbReference type="ARBA" id="ARBA00022982"/>
    </source>
</evidence>
<keyword evidence="11 14" id="KW-0472">Membrane</keyword>
<dbReference type="OrthoDB" id="15108at2759"/>
<evidence type="ECO:0000256" key="9">
    <source>
        <dbReference type="ARBA" id="ARBA00022989"/>
    </source>
</evidence>
<evidence type="ECO:0000256" key="13">
    <source>
        <dbReference type="ARBA" id="ARBA00030987"/>
    </source>
</evidence>
<evidence type="ECO:0000256" key="4">
    <source>
        <dbReference type="ARBA" id="ARBA00022448"/>
    </source>
</evidence>
<evidence type="ECO:0000256" key="3">
    <source>
        <dbReference type="ARBA" id="ARBA00018681"/>
    </source>
</evidence>